<dbReference type="InterPro" id="IPR006571">
    <property type="entry name" value="TLDc_dom"/>
</dbReference>
<comment type="similarity">
    <text evidence="2">Belongs to the OXR1 family.</text>
</comment>
<evidence type="ECO:0000313" key="7">
    <source>
        <dbReference type="EMBL" id="GHJ88263.1"/>
    </source>
</evidence>
<dbReference type="GO" id="GO:0005739">
    <property type="term" value="C:mitochondrion"/>
    <property type="evidence" value="ECO:0007669"/>
    <property type="project" value="UniProtKB-SubCell"/>
</dbReference>
<feature type="compositionally biased region" description="Basic and acidic residues" evidence="5">
    <location>
        <begin position="207"/>
        <end position="229"/>
    </location>
</feature>
<feature type="region of interest" description="Disordered" evidence="5">
    <location>
        <begin position="122"/>
        <end position="143"/>
    </location>
</feature>
<dbReference type="SMART" id="SM00584">
    <property type="entry name" value="TLDc"/>
    <property type="match status" value="1"/>
</dbReference>
<dbReference type="GO" id="GO:0005634">
    <property type="term" value="C:nucleus"/>
    <property type="evidence" value="ECO:0007669"/>
    <property type="project" value="TreeGrafter"/>
</dbReference>
<dbReference type="AlphaFoldDB" id="A0A8H3TWR6"/>
<feature type="compositionally biased region" description="Low complexity" evidence="5">
    <location>
        <begin position="12"/>
        <end position="25"/>
    </location>
</feature>
<comment type="caution">
    <text evidence="7">The sequence shown here is derived from an EMBL/GenBank/DDBJ whole genome shotgun (WGS) entry which is preliminary data.</text>
</comment>
<comment type="subcellular location">
    <subcellularLocation>
        <location evidence="1">Mitochondrion</location>
    </subcellularLocation>
</comment>
<name>A0A8H3TWR6_9TREE</name>
<dbReference type="PANTHER" id="PTHR23354">
    <property type="entry name" value="NUCLEOLAR PROTEIN 7/ESTROGEN RECEPTOR COACTIVATOR-RELATED"/>
    <property type="match status" value="1"/>
</dbReference>
<keyword evidence="8" id="KW-1185">Reference proteome</keyword>
<evidence type="ECO:0000256" key="3">
    <source>
        <dbReference type="ARBA" id="ARBA00023128"/>
    </source>
</evidence>
<evidence type="ECO:0000256" key="2">
    <source>
        <dbReference type="ARBA" id="ARBA00009540"/>
    </source>
</evidence>
<dbReference type="GO" id="GO:0006979">
    <property type="term" value="P:response to oxidative stress"/>
    <property type="evidence" value="ECO:0007669"/>
    <property type="project" value="TreeGrafter"/>
</dbReference>
<feature type="domain" description="TLDc" evidence="6">
    <location>
        <begin position="396"/>
        <end position="575"/>
    </location>
</feature>
<evidence type="ECO:0000256" key="1">
    <source>
        <dbReference type="ARBA" id="ARBA00004173"/>
    </source>
</evidence>
<feature type="compositionally biased region" description="Low complexity" evidence="5">
    <location>
        <begin position="318"/>
        <end position="336"/>
    </location>
</feature>
<feature type="region of interest" description="Disordered" evidence="5">
    <location>
        <begin position="159"/>
        <end position="181"/>
    </location>
</feature>
<dbReference type="PANTHER" id="PTHR23354:SF62">
    <property type="entry name" value="MUSTARD, ISOFORM V"/>
    <property type="match status" value="1"/>
</dbReference>
<evidence type="ECO:0000313" key="8">
    <source>
        <dbReference type="Proteomes" id="UP000620104"/>
    </source>
</evidence>
<evidence type="ECO:0000256" key="5">
    <source>
        <dbReference type="SAM" id="MobiDB-lite"/>
    </source>
</evidence>
<feature type="region of interest" description="Disordered" evidence="5">
    <location>
        <begin position="1"/>
        <end position="53"/>
    </location>
</feature>
<dbReference type="Pfam" id="PF07534">
    <property type="entry name" value="TLD"/>
    <property type="match status" value="1"/>
</dbReference>
<feature type="region of interest" description="Disordered" evidence="5">
    <location>
        <begin position="195"/>
        <end position="248"/>
    </location>
</feature>
<feature type="region of interest" description="Disordered" evidence="5">
    <location>
        <begin position="305"/>
        <end position="336"/>
    </location>
</feature>
<accession>A0A8H3TWR6</accession>
<evidence type="ECO:0000259" key="6">
    <source>
        <dbReference type="PROSITE" id="PS51886"/>
    </source>
</evidence>
<feature type="compositionally biased region" description="Low complexity" evidence="5">
    <location>
        <begin position="233"/>
        <end position="246"/>
    </location>
</feature>
<feature type="compositionally biased region" description="Pro residues" evidence="5">
    <location>
        <begin position="1"/>
        <end position="11"/>
    </location>
</feature>
<gene>
    <name evidence="7" type="ORF">NliqN6_4665</name>
</gene>
<feature type="compositionally biased region" description="Polar residues" evidence="5">
    <location>
        <begin position="305"/>
        <end position="317"/>
    </location>
</feature>
<dbReference type="EMBL" id="BLZA01000030">
    <property type="protein sequence ID" value="GHJ88263.1"/>
    <property type="molecule type" value="Genomic_DNA"/>
</dbReference>
<feature type="compositionally biased region" description="Polar residues" evidence="5">
    <location>
        <begin position="123"/>
        <end position="142"/>
    </location>
</feature>
<sequence>MALPRIPPPPRSNNTTPNNTAPAPNQLETTDLLGSFDEHQYVQQHEPPIQPRRGDLIALDTPLNDDAKNPHLQMYTGPTADFEQIPVKHTMPTDPPAEKPVLHHISHSHMHSRLHPPRRLSEIFSSAGPTSPPAVSSESGNAGFTVPTVEEFGVFKSGAEHESDFGAEAGRSSSPGKHRRMSSFDGLWRGLHLGTGSVGTFPARRRSKEEGQEHADVFHEDDHQDEPHDQTVSPASTSPTSAANSSWKRAAGGLVASTLGSTLKAKSKWKSVLGPSSFHPPTPSAAPLPSGYALHGWSDETLAAPTSTARPISISHQSPFAPAPGTGTPGTTSASSMSTMPVNLGNPFANVLSGAPGFRREDTYLGTTRPARDEAGKEEREWRGTKLVGRREGTDAILDEGVADALRPFLPPRQRLARSWTLLFSTDQHGASLSTFYRLIAAHEHKNPQAGNLLVVRDAQGARFGVYMNEAIRRVEGAYTGSGESWLFKLVGQSPDVRACVFKWTGKNHYFALCESDFISFGGGDGRYGLWIDRNFYNGSSARCPAYDNEVLCDPEGSTREAAKFDCYGLEVWAT</sequence>
<evidence type="ECO:0000256" key="4">
    <source>
        <dbReference type="ARBA" id="ARBA00040604"/>
    </source>
</evidence>
<organism evidence="7 8">
    <name type="scientific">Naganishia liquefaciens</name>
    <dbReference type="NCBI Taxonomy" id="104408"/>
    <lineage>
        <taxon>Eukaryota</taxon>
        <taxon>Fungi</taxon>
        <taxon>Dikarya</taxon>
        <taxon>Basidiomycota</taxon>
        <taxon>Agaricomycotina</taxon>
        <taxon>Tremellomycetes</taxon>
        <taxon>Filobasidiales</taxon>
        <taxon>Filobasidiaceae</taxon>
        <taxon>Naganishia</taxon>
    </lineage>
</organism>
<proteinExistence type="inferred from homology"/>
<dbReference type="PROSITE" id="PS51886">
    <property type="entry name" value="TLDC"/>
    <property type="match status" value="1"/>
</dbReference>
<dbReference type="OrthoDB" id="26679at2759"/>
<protein>
    <recommendedName>
        <fullName evidence="4">Oxidation resistance protein 1</fullName>
    </recommendedName>
</protein>
<dbReference type="Proteomes" id="UP000620104">
    <property type="component" value="Unassembled WGS sequence"/>
</dbReference>
<keyword evidence="3" id="KW-0496">Mitochondrion</keyword>
<reference evidence="7" key="1">
    <citation type="submission" date="2020-07" db="EMBL/GenBank/DDBJ databases">
        <title>Draft Genome Sequence of a Deep-Sea Yeast, Naganishia (Cryptococcus) liquefaciens strain N6.</title>
        <authorList>
            <person name="Han Y.W."/>
            <person name="Kajitani R."/>
            <person name="Morimoto H."/>
            <person name="Parhat M."/>
            <person name="Tsubouchi H."/>
            <person name="Bakenova O."/>
            <person name="Ogata M."/>
            <person name="Argunhan B."/>
            <person name="Aoki R."/>
            <person name="Kajiwara S."/>
            <person name="Itoh T."/>
            <person name="Iwasaki H."/>
        </authorList>
    </citation>
    <scope>NUCLEOTIDE SEQUENCE</scope>
    <source>
        <strain evidence="7">N6</strain>
    </source>
</reference>